<keyword evidence="7" id="KW-0949">S-adenosyl-L-methionine</keyword>
<dbReference type="SFLD" id="SFLDG01067">
    <property type="entry name" value="SPASM/twitch_domain_containing"/>
    <property type="match status" value="1"/>
</dbReference>
<dbReference type="PROSITE" id="PS01305">
    <property type="entry name" value="MOAA_NIFB_PQQE"/>
    <property type="match status" value="1"/>
</dbReference>
<evidence type="ECO:0000256" key="5">
    <source>
        <dbReference type="ARBA" id="ARBA00021702"/>
    </source>
</evidence>
<dbReference type="InterPro" id="IPR003731">
    <property type="entry name" value="Di-Nase_FeMo-co_biosynth"/>
</dbReference>
<keyword evidence="8" id="KW-0479">Metal-binding</keyword>
<evidence type="ECO:0000256" key="9">
    <source>
        <dbReference type="ARBA" id="ARBA00023004"/>
    </source>
</evidence>
<evidence type="ECO:0000256" key="4">
    <source>
        <dbReference type="ARBA" id="ARBA00006804"/>
    </source>
</evidence>
<dbReference type="UniPathway" id="UPA00782"/>
<sequence length="432" mass="47105">MTDVATDLAPVTPTRKLFSDHPCFDEAARMRTSRVHLPVAPRCNVQCNYCNRKFDCFSESRPGVSSVVLTPEQAADYVDTVRADYPNLAVVGIAGPGDPFANADKTLRTFELVRQRHPDLLLCTSSNGLELAHHLDEVAQLDISHITVTMSTVDPDVAAKIYRWVRDGRQVYRGREAGELLLSRQIESIKGLKARGVTVKINTILVPGVTLDGIAEVAKLARELGVDIMNNLPLYPVDGTPFGELLAPSPEQIARARRDAEQYLPQMTHCQRCRADAVGLLDDENDQTAMDRLLAARKPPSPRPHIAVCTQEGFLVNQHLGGADFVDIYENANIGGRVTPRFVERRTTPPAGGGGRRWALLAGLLKDCRALVCYQLGESPRMVLRASGVDVYESDGLISEALTDIYAGRVPRRALPPRDCATSCSGPGTGCG</sequence>
<dbReference type="SFLD" id="SFLDF00281">
    <property type="entry name" value="FeMo_cofactor_biosynthesis_pro"/>
    <property type="match status" value="1"/>
</dbReference>
<dbReference type="EMBL" id="FOGZ01000032">
    <property type="protein sequence ID" value="SES02368.1"/>
    <property type="molecule type" value="Genomic_DNA"/>
</dbReference>
<dbReference type="GO" id="GO:0051539">
    <property type="term" value="F:4 iron, 4 sulfur cluster binding"/>
    <property type="evidence" value="ECO:0007669"/>
    <property type="project" value="UniProtKB-KW"/>
</dbReference>
<dbReference type="InterPro" id="IPR058240">
    <property type="entry name" value="rSAM_sf"/>
</dbReference>
<dbReference type="SUPFAM" id="SSF102114">
    <property type="entry name" value="Radical SAM enzymes"/>
    <property type="match status" value="1"/>
</dbReference>
<dbReference type="RefSeq" id="WP_091971274.1">
    <property type="nucleotide sequence ID" value="NZ_FOGZ01000032.1"/>
</dbReference>
<name>A0A1H9TZD3_9ACTN</name>
<dbReference type="Proteomes" id="UP000198815">
    <property type="component" value="Unassembled WGS sequence"/>
</dbReference>
<evidence type="ECO:0000256" key="11">
    <source>
        <dbReference type="ARBA" id="ARBA00023231"/>
    </source>
</evidence>
<evidence type="ECO:0000256" key="14">
    <source>
        <dbReference type="ARBA" id="ARBA00032102"/>
    </source>
</evidence>
<dbReference type="SUPFAM" id="SSF53146">
    <property type="entry name" value="Nitrogenase accessory factor-like"/>
    <property type="match status" value="1"/>
</dbReference>
<keyword evidence="9" id="KW-0408">Iron</keyword>
<dbReference type="InterPro" id="IPR007197">
    <property type="entry name" value="rSAM"/>
</dbReference>
<dbReference type="AlphaFoldDB" id="A0A1H9TZD3"/>
<evidence type="ECO:0000259" key="15">
    <source>
        <dbReference type="PROSITE" id="PS51918"/>
    </source>
</evidence>
<dbReference type="InterPro" id="IPR013785">
    <property type="entry name" value="Aldolase_TIM"/>
</dbReference>
<feature type="domain" description="Radical SAM core" evidence="15">
    <location>
        <begin position="29"/>
        <end position="274"/>
    </location>
</feature>
<dbReference type="Gene3D" id="3.30.420.130">
    <property type="entry name" value="Dinitrogenase iron-molybdenum cofactor biosynthesis domain"/>
    <property type="match status" value="1"/>
</dbReference>
<dbReference type="InterPro" id="IPR036105">
    <property type="entry name" value="DiNase_FeMo-co_biosyn_sf"/>
</dbReference>
<dbReference type="STRING" id="64702.SAMN05443377_13210"/>
<evidence type="ECO:0000313" key="17">
    <source>
        <dbReference type="Proteomes" id="UP000198815"/>
    </source>
</evidence>
<keyword evidence="11" id="KW-0535">Nitrogen fixation</keyword>
<dbReference type="GO" id="GO:0016829">
    <property type="term" value="F:lyase activity"/>
    <property type="evidence" value="ECO:0007669"/>
    <property type="project" value="UniProtKB-KW"/>
</dbReference>
<evidence type="ECO:0000256" key="13">
    <source>
        <dbReference type="ARBA" id="ARBA00030926"/>
    </source>
</evidence>
<comment type="cofactor">
    <cofactor evidence="1">
        <name>[4Fe-4S] cluster</name>
        <dbReference type="ChEBI" id="CHEBI:49883"/>
    </cofactor>
</comment>
<dbReference type="OrthoDB" id="9785734at2"/>
<evidence type="ECO:0000256" key="1">
    <source>
        <dbReference type="ARBA" id="ARBA00001966"/>
    </source>
</evidence>
<evidence type="ECO:0000313" key="16">
    <source>
        <dbReference type="EMBL" id="SES02368.1"/>
    </source>
</evidence>
<keyword evidence="6" id="KW-0004">4Fe-4S</keyword>
<reference evidence="17" key="1">
    <citation type="submission" date="2016-10" db="EMBL/GenBank/DDBJ databases">
        <authorList>
            <person name="Varghese N."/>
            <person name="Submissions S."/>
        </authorList>
    </citation>
    <scope>NUCLEOTIDE SEQUENCE [LARGE SCALE GENOMIC DNA]</scope>
    <source>
        <strain evidence="17">DSM 16859</strain>
    </source>
</reference>
<proteinExistence type="inferred from homology"/>
<dbReference type="SFLD" id="SFLDS00029">
    <property type="entry name" value="Radical_SAM"/>
    <property type="match status" value="1"/>
</dbReference>
<keyword evidence="10" id="KW-0411">Iron-sulfur</keyword>
<comment type="function">
    <text evidence="2">Involved in the biosynthesis of the iron-molybdenum cofactor (FeMo-co or M-cluster) found in the dinitrogenase enzyme of the nitrogenase complex in nitrogen-fixing microorganisms. NifB catalyzes the crucial step of radical SAM-dependent carbide insertion that occurs concomitant with the insertion of a 9th sulfur and the rearrangement/coupling of two [4Fe-4S] clusters into a [8Fe-9S-C] cluster, the precursor to the M-cluster.</text>
</comment>
<keyword evidence="12" id="KW-0456">Lyase</keyword>
<dbReference type="GO" id="GO:0032324">
    <property type="term" value="P:molybdopterin cofactor biosynthetic process"/>
    <property type="evidence" value="ECO:0007669"/>
    <property type="project" value="UniProtKB-ARBA"/>
</dbReference>
<evidence type="ECO:0000256" key="7">
    <source>
        <dbReference type="ARBA" id="ARBA00022691"/>
    </source>
</evidence>
<protein>
    <recommendedName>
        <fullName evidence="5">FeMo cofactor biosynthesis protein NifB</fullName>
    </recommendedName>
    <alternativeName>
        <fullName evidence="14">Nitrogenase cofactor maturase NifB</fullName>
    </alternativeName>
    <alternativeName>
        <fullName evidence="13">Radical SAM assemblase NifB</fullName>
    </alternativeName>
</protein>
<evidence type="ECO:0000256" key="10">
    <source>
        <dbReference type="ARBA" id="ARBA00023014"/>
    </source>
</evidence>
<evidence type="ECO:0000256" key="12">
    <source>
        <dbReference type="ARBA" id="ARBA00023239"/>
    </source>
</evidence>
<accession>A0A1H9TZD3</accession>
<dbReference type="SMART" id="SM00729">
    <property type="entry name" value="Elp3"/>
    <property type="match status" value="1"/>
</dbReference>
<dbReference type="Pfam" id="PF02579">
    <property type="entry name" value="Nitro_FeMo-Co"/>
    <property type="match status" value="1"/>
</dbReference>
<dbReference type="InterPro" id="IPR000385">
    <property type="entry name" value="MoaA_NifB_PqqE_Fe-S-bd_CS"/>
</dbReference>
<comment type="similarity">
    <text evidence="4">Belongs to the radical SAM superfamily. NifB family.</text>
</comment>
<dbReference type="PANTHER" id="PTHR43787">
    <property type="entry name" value="FEMO COFACTOR BIOSYNTHESIS PROTEIN NIFB-RELATED"/>
    <property type="match status" value="1"/>
</dbReference>
<dbReference type="Gene3D" id="3.20.20.70">
    <property type="entry name" value="Aldolase class I"/>
    <property type="match status" value="1"/>
</dbReference>
<gene>
    <name evidence="16" type="ORF">SAMN05443377_13210</name>
</gene>
<dbReference type="InterPro" id="IPR006638">
    <property type="entry name" value="Elp3/MiaA/NifB-like_rSAM"/>
</dbReference>
<evidence type="ECO:0000256" key="3">
    <source>
        <dbReference type="ARBA" id="ARBA00005155"/>
    </source>
</evidence>
<keyword evidence="17" id="KW-1185">Reference proteome</keyword>
<dbReference type="SFLD" id="SFLDG01068">
    <property type="entry name" value="FeMo_cofactor_biosynthesis_pro"/>
    <property type="match status" value="1"/>
</dbReference>
<dbReference type="PROSITE" id="PS51918">
    <property type="entry name" value="RADICAL_SAM"/>
    <property type="match status" value="1"/>
</dbReference>
<evidence type="ECO:0000256" key="6">
    <source>
        <dbReference type="ARBA" id="ARBA00022485"/>
    </source>
</evidence>
<dbReference type="PANTHER" id="PTHR43787:SF13">
    <property type="entry name" value="FEMO COFACTOR BIOSYNTHESIS PROTEIN NIFB"/>
    <property type="match status" value="1"/>
</dbReference>
<evidence type="ECO:0000256" key="8">
    <source>
        <dbReference type="ARBA" id="ARBA00022723"/>
    </source>
</evidence>
<organism evidence="16 17">
    <name type="scientific">Propionibacterium cyclohexanicum</name>
    <dbReference type="NCBI Taxonomy" id="64702"/>
    <lineage>
        <taxon>Bacteria</taxon>
        <taxon>Bacillati</taxon>
        <taxon>Actinomycetota</taxon>
        <taxon>Actinomycetes</taxon>
        <taxon>Propionibacteriales</taxon>
        <taxon>Propionibacteriaceae</taxon>
        <taxon>Propionibacterium</taxon>
    </lineage>
</organism>
<dbReference type="GO" id="GO:0046872">
    <property type="term" value="F:metal ion binding"/>
    <property type="evidence" value="ECO:0007669"/>
    <property type="project" value="UniProtKB-KW"/>
</dbReference>
<comment type="pathway">
    <text evidence="3">Cofactor biosynthesis; Fe-Mo cofactor biosynthesis.</text>
</comment>
<dbReference type="CDD" id="cd01335">
    <property type="entry name" value="Radical_SAM"/>
    <property type="match status" value="1"/>
</dbReference>
<evidence type="ECO:0000256" key="2">
    <source>
        <dbReference type="ARBA" id="ARBA00003522"/>
    </source>
</evidence>
<dbReference type="Pfam" id="PF04055">
    <property type="entry name" value="Radical_SAM"/>
    <property type="match status" value="1"/>
</dbReference>